<keyword evidence="1" id="KW-0540">Nuclease</keyword>
<evidence type="ECO:0000256" key="1">
    <source>
        <dbReference type="ARBA" id="ARBA00022722"/>
    </source>
</evidence>
<dbReference type="AlphaFoldDB" id="A0A8H7HZU8"/>
<feature type="region of interest" description="Disordered" evidence="3">
    <location>
        <begin position="140"/>
        <end position="192"/>
    </location>
</feature>
<feature type="compositionally biased region" description="Basic and acidic residues" evidence="3">
    <location>
        <begin position="216"/>
        <end position="228"/>
    </location>
</feature>
<dbReference type="GO" id="GO:0003723">
    <property type="term" value="F:RNA binding"/>
    <property type="evidence" value="ECO:0007669"/>
    <property type="project" value="InterPro"/>
</dbReference>
<feature type="compositionally biased region" description="Basic and acidic residues" evidence="3">
    <location>
        <begin position="159"/>
        <end position="177"/>
    </location>
</feature>
<sequence>MLLDFEQPKAMQNAIVDPNEGRFDFGKPYTIKLDNETEWAFTREHVLEVLKHAVEADGFGGVESVCSKEGERAVKYPHKFYNNEDFDFALYKEGQLHEYPILVPDPTGKISFFGRKPRSRDPYKYRVVYTINNGVGILQGESKSGKAPEIPWQKGQKQKGQEQKDQEQKGQEQKKSSDFVISPQFRKGWNPLTGAVESATKIVMTGKLSNSTWETPLKKQNNDSKKSS</sequence>
<reference evidence="4" key="1">
    <citation type="submission" date="2020-09" db="EMBL/GenBank/DDBJ databases">
        <title>Comparative genome analyses of four rice-infecting Rhizoctonia solani isolates reveal extensive enrichment of homogalacturonan modification genes.</title>
        <authorList>
            <person name="Lee D.-Y."/>
            <person name="Jeon J."/>
            <person name="Kim K.-T."/>
            <person name="Cheong K."/>
            <person name="Song H."/>
            <person name="Choi G."/>
            <person name="Ko J."/>
            <person name="Opiyo S.O."/>
            <person name="Zuo S."/>
            <person name="Madhav S."/>
            <person name="Lee Y.-H."/>
            <person name="Wang G.-L."/>
        </authorList>
    </citation>
    <scope>NUCLEOTIDE SEQUENCE</scope>
    <source>
        <strain evidence="4">AG1-IA WGL</strain>
    </source>
</reference>
<evidence type="ECO:0000313" key="4">
    <source>
        <dbReference type="EMBL" id="KAF8713223.1"/>
    </source>
</evidence>
<dbReference type="EMBL" id="JACYCD010000023">
    <property type="protein sequence ID" value="KAF8713223.1"/>
    <property type="molecule type" value="Genomic_DNA"/>
</dbReference>
<organism evidence="4 5">
    <name type="scientific">Rhizoctonia solani</name>
    <dbReference type="NCBI Taxonomy" id="456999"/>
    <lineage>
        <taxon>Eukaryota</taxon>
        <taxon>Fungi</taxon>
        <taxon>Dikarya</taxon>
        <taxon>Basidiomycota</taxon>
        <taxon>Agaricomycotina</taxon>
        <taxon>Agaricomycetes</taxon>
        <taxon>Cantharellales</taxon>
        <taxon>Ceratobasidiaceae</taxon>
        <taxon>Rhizoctonia</taxon>
    </lineage>
</organism>
<dbReference type="InterPro" id="IPR000026">
    <property type="entry name" value="N1-like"/>
</dbReference>
<keyword evidence="2" id="KW-0378">Hydrolase</keyword>
<dbReference type="Gene3D" id="3.10.450.30">
    <property type="entry name" value="Microbial ribonucleases"/>
    <property type="match status" value="1"/>
</dbReference>
<feature type="region of interest" description="Disordered" evidence="3">
    <location>
        <begin position="207"/>
        <end position="228"/>
    </location>
</feature>
<protein>
    <submittedName>
        <fullName evidence="4">Uncharacterized protein</fullName>
    </submittedName>
</protein>
<evidence type="ECO:0000256" key="3">
    <source>
        <dbReference type="SAM" id="MobiDB-lite"/>
    </source>
</evidence>
<name>A0A8H7HZU8_9AGAM</name>
<comment type="caution">
    <text evidence="4">The sequence shown here is derived from an EMBL/GenBank/DDBJ whole genome shotgun (WGS) entry which is preliminary data.</text>
</comment>
<dbReference type="OrthoDB" id="10478299at2759"/>
<evidence type="ECO:0000256" key="2">
    <source>
        <dbReference type="ARBA" id="ARBA00022801"/>
    </source>
</evidence>
<proteinExistence type="predicted"/>
<evidence type="ECO:0000313" key="5">
    <source>
        <dbReference type="Proteomes" id="UP000602905"/>
    </source>
</evidence>
<dbReference type="Pfam" id="PF00545">
    <property type="entry name" value="Ribonuclease"/>
    <property type="match status" value="1"/>
</dbReference>
<dbReference type="GO" id="GO:0016787">
    <property type="term" value="F:hydrolase activity"/>
    <property type="evidence" value="ECO:0007669"/>
    <property type="project" value="UniProtKB-KW"/>
</dbReference>
<gene>
    <name evidence="4" type="ORF">RHS03_00761</name>
</gene>
<dbReference type="SUPFAM" id="SSF53933">
    <property type="entry name" value="Microbial ribonucleases"/>
    <property type="match status" value="1"/>
</dbReference>
<feature type="non-terminal residue" evidence="4">
    <location>
        <position position="1"/>
    </location>
</feature>
<accession>A0A8H7HZU8</accession>
<dbReference type="InterPro" id="IPR016191">
    <property type="entry name" value="Ribonuclease/ribotoxin"/>
</dbReference>
<dbReference type="Proteomes" id="UP000602905">
    <property type="component" value="Unassembled WGS sequence"/>
</dbReference>
<dbReference type="GO" id="GO:0004521">
    <property type="term" value="F:RNA endonuclease activity"/>
    <property type="evidence" value="ECO:0007669"/>
    <property type="project" value="InterPro"/>
</dbReference>